<comment type="caution">
    <text evidence="3">The sequence shown here is derived from an EMBL/GenBank/DDBJ whole genome shotgun (WGS) entry which is preliminary data.</text>
</comment>
<feature type="transmembrane region" description="Helical" evidence="1">
    <location>
        <begin position="223"/>
        <end position="243"/>
    </location>
</feature>
<sequence length="664" mass="74512">MEKKLNKAEGYRKLLKIVVTLLVLIGLLGMMYSDEVKPIAEQRMQYVKSEVKGKLLELKSGEILSQKVEMQSDSFETIEIMYQNFQGQETDVLTLGIEDAEGKIIGQWEMQLTNEVIDHQTEGIKVLQFNADETIHIKDREVYTLNLELSGFPEDRLYFYGTESLHDKANINGSENEQALAVNVLGGKAGGVRYFFFGIAVLTVFGMGIILVLLLRRESVEKIFVGSALVFGVIYMLVIPPYAVPDEQAHFVTAYNNSSEILGKETVKEGNQAVLQEREILSDPSGHYPTKERYIESMNGLLGKTYNHSGEPVLGGKVLDMPKISYAPQTLGITVARLLHFNGIQLFYMGRMFALITYVVITYWAIKIMPFAKMVLFVTALLPMSMQQAMSYSYDMLVNAIAFFMIAYFFHLIYKKERVENKDILIISVCTAIIAPIKVVYIVIIGLGILIPYQKFGTKVKKWTCAFILGLAGVIPTVITRIVSMADMIGGSQGNSELLGYEVYGGVYFLKHLGELPKIFIETAGEMTSYYVNTMIGKQLGWLEIEIPYLVIAGFLVLLLISAARKRGEKEMINMGSKVWIGILSGLCCILICFVLLISWTEVGEQVIAGVQGRYFLPVVPMIILLFRTKYIVVDEKFDRVIMMSTAILEIATVLSVLHIVLPR</sequence>
<dbReference type="RefSeq" id="WP_116441670.1">
    <property type="nucleotide sequence ID" value="NZ_BHEO01000008.1"/>
</dbReference>
<evidence type="ECO:0000313" key="5">
    <source>
        <dbReference type="Proteomes" id="UP000702954"/>
    </source>
</evidence>
<accession>A0A4R3JSX9</accession>
<keyword evidence="1" id="KW-1133">Transmembrane helix</keyword>
<protein>
    <submittedName>
        <fullName evidence="3">Putative membrane protein</fullName>
    </submittedName>
</protein>
<keyword evidence="1" id="KW-0472">Membrane</keyword>
<feature type="transmembrane region" description="Helical" evidence="1">
    <location>
        <begin position="355"/>
        <end position="382"/>
    </location>
</feature>
<keyword evidence="1" id="KW-0812">Transmembrane</keyword>
<reference evidence="2 5" key="1">
    <citation type="journal article" date="2018" name="Int. J. Syst. Evol. Microbiol.">
        <title>Draft Genome Sequence of Faecalimonas umbilicata JCM 30896T, an Acetate-Producing Bacterium Isolated from Human Feces.</title>
        <authorList>
            <person name="Sakamoto M."/>
            <person name="Ikeyama N."/>
            <person name="Yuki M."/>
            <person name="Ohkuma M."/>
        </authorList>
    </citation>
    <scope>NUCLEOTIDE SEQUENCE [LARGE SCALE GENOMIC DNA]</scope>
    <source>
        <strain evidence="2 5">EGH7</strain>
    </source>
</reference>
<feature type="transmembrane region" description="Helical" evidence="1">
    <location>
        <begin position="577"/>
        <end position="600"/>
    </location>
</feature>
<keyword evidence="5" id="KW-1185">Reference proteome</keyword>
<dbReference type="Pfam" id="PF09913">
    <property type="entry name" value="DUF2142"/>
    <property type="match status" value="1"/>
</dbReference>
<evidence type="ECO:0000313" key="4">
    <source>
        <dbReference type="Proteomes" id="UP000294613"/>
    </source>
</evidence>
<evidence type="ECO:0000313" key="3">
    <source>
        <dbReference type="EMBL" id="TCS68676.1"/>
    </source>
</evidence>
<evidence type="ECO:0000313" key="2">
    <source>
        <dbReference type="EMBL" id="GBU05099.1"/>
    </source>
</evidence>
<name>A0A4R3JSX9_9FIRM</name>
<evidence type="ECO:0000256" key="1">
    <source>
        <dbReference type="SAM" id="Phobius"/>
    </source>
</evidence>
<dbReference type="Proteomes" id="UP000294613">
    <property type="component" value="Unassembled WGS sequence"/>
</dbReference>
<feature type="transmembrane region" description="Helical" evidence="1">
    <location>
        <begin position="394"/>
        <end position="414"/>
    </location>
</feature>
<dbReference type="EMBL" id="SLZV01000007">
    <property type="protein sequence ID" value="TCS68676.1"/>
    <property type="molecule type" value="Genomic_DNA"/>
</dbReference>
<proteinExistence type="predicted"/>
<feature type="transmembrane region" description="Helical" evidence="1">
    <location>
        <begin position="547"/>
        <end position="565"/>
    </location>
</feature>
<dbReference type="EMBL" id="BHEO01000008">
    <property type="protein sequence ID" value="GBU05099.1"/>
    <property type="molecule type" value="Genomic_DNA"/>
</dbReference>
<feature type="transmembrane region" description="Helical" evidence="1">
    <location>
        <begin position="194"/>
        <end position="216"/>
    </location>
</feature>
<dbReference type="AlphaFoldDB" id="A0A4R3JSX9"/>
<feature type="transmembrane region" description="Helical" evidence="1">
    <location>
        <begin position="426"/>
        <end position="451"/>
    </location>
</feature>
<organism evidence="3 4">
    <name type="scientific">Faecalimonas umbilicata</name>
    <dbReference type="NCBI Taxonomy" id="1912855"/>
    <lineage>
        <taxon>Bacteria</taxon>
        <taxon>Bacillati</taxon>
        <taxon>Bacillota</taxon>
        <taxon>Clostridia</taxon>
        <taxon>Lachnospirales</taxon>
        <taxon>Lachnospiraceae</taxon>
        <taxon>Faecalimonas</taxon>
    </lineage>
</organism>
<feature type="transmembrane region" description="Helical" evidence="1">
    <location>
        <begin position="463"/>
        <end position="483"/>
    </location>
</feature>
<feature type="transmembrane region" description="Helical" evidence="1">
    <location>
        <begin position="612"/>
        <end position="629"/>
    </location>
</feature>
<dbReference type="InterPro" id="IPR018674">
    <property type="entry name" value="DUF2142_membrane"/>
</dbReference>
<reference evidence="3 4" key="2">
    <citation type="submission" date="2019-03" db="EMBL/GenBank/DDBJ databases">
        <title>Genomic Encyclopedia of Type Strains, Phase IV (KMG-IV): sequencing the most valuable type-strain genomes for metagenomic binning, comparative biology and taxonomic classification.</title>
        <authorList>
            <person name="Goeker M."/>
        </authorList>
    </citation>
    <scope>NUCLEOTIDE SEQUENCE [LARGE SCALE GENOMIC DNA]</scope>
    <source>
        <strain evidence="3 4">DSM 103426</strain>
    </source>
</reference>
<gene>
    <name evidence="3" type="ORF">EDD74_10767</name>
    <name evidence="2" type="ORF">FAEUMB_16400</name>
</gene>
<feature type="transmembrane region" description="Helical" evidence="1">
    <location>
        <begin position="641"/>
        <end position="662"/>
    </location>
</feature>
<dbReference type="Proteomes" id="UP000702954">
    <property type="component" value="Unassembled WGS sequence"/>
</dbReference>